<proteinExistence type="predicted"/>
<keyword evidence="2" id="KW-1185">Reference proteome</keyword>
<dbReference type="Proteomes" id="UP000813461">
    <property type="component" value="Unassembled WGS sequence"/>
</dbReference>
<gene>
    <name evidence="1" type="ORF">FB567DRAFT_583283</name>
</gene>
<sequence>MSNKIISLGIRILPSKPTEAFELLRWMNYLWTFPRRYSDSSFSNRHVPRLRSILNTTQLLQRTAPTGDEDSRINGAVNSLNNYRQGDETETPLEFVYEAADCRLFYTRESYLNPVVLWTQAIEAKWGNGSCVPGSTGDKTAIGVINKTPFELKGKNSTNNSSTPVNEGGASGSIARSGFLTLAAVFAVGIGL</sequence>
<dbReference type="EMBL" id="JAGMVJ010000019">
    <property type="protein sequence ID" value="KAH7076161.1"/>
    <property type="molecule type" value="Genomic_DNA"/>
</dbReference>
<name>A0A8K0QYJ5_9PLEO</name>
<comment type="caution">
    <text evidence="1">The sequence shown here is derived from an EMBL/GenBank/DDBJ whole genome shotgun (WGS) entry which is preliminary data.</text>
</comment>
<evidence type="ECO:0000313" key="2">
    <source>
        <dbReference type="Proteomes" id="UP000813461"/>
    </source>
</evidence>
<evidence type="ECO:0000313" key="1">
    <source>
        <dbReference type="EMBL" id="KAH7076161.1"/>
    </source>
</evidence>
<accession>A0A8K0QYJ5</accession>
<dbReference type="OrthoDB" id="27214at2759"/>
<organism evidence="1 2">
    <name type="scientific">Paraphoma chrysanthemicola</name>
    <dbReference type="NCBI Taxonomy" id="798071"/>
    <lineage>
        <taxon>Eukaryota</taxon>
        <taxon>Fungi</taxon>
        <taxon>Dikarya</taxon>
        <taxon>Ascomycota</taxon>
        <taxon>Pezizomycotina</taxon>
        <taxon>Dothideomycetes</taxon>
        <taxon>Pleosporomycetidae</taxon>
        <taxon>Pleosporales</taxon>
        <taxon>Pleosporineae</taxon>
        <taxon>Phaeosphaeriaceae</taxon>
        <taxon>Paraphoma</taxon>
    </lineage>
</organism>
<protein>
    <submittedName>
        <fullName evidence="1">Uncharacterized protein</fullName>
    </submittedName>
</protein>
<reference evidence="1" key="1">
    <citation type="journal article" date="2021" name="Nat. Commun.">
        <title>Genetic determinants of endophytism in the Arabidopsis root mycobiome.</title>
        <authorList>
            <person name="Mesny F."/>
            <person name="Miyauchi S."/>
            <person name="Thiergart T."/>
            <person name="Pickel B."/>
            <person name="Atanasova L."/>
            <person name="Karlsson M."/>
            <person name="Huettel B."/>
            <person name="Barry K.W."/>
            <person name="Haridas S."/>
            <person name="Chen C."/>
            <person name="Bauer D."/>
            <person name="Andreopoulos W."/>
            <person name="Pangilinan J."/>
            <person name="LaButti K."/>
            <person name="Riley R."/>
            <person name="Lipzen A."/>
            <person name="Clum A."/>
            <person name="Drula E."/>
            <person name="Henrissat B."/>
            <person name="Kohler A."/>
            <person name="Grigoriev I.V."/>
            <person name="Martin F.M."/>
            <person name="Hacquard S."/>
        </authorList>
    </citation>
    <scope>NUCLEOTIDE SEQUENCE</scope>
    <source>
        <strain evidence="1">MPI-SDFR-AT-0120</strain>
    </source>
</reference>
<dbReference type="AlphaFoldDB" id="A0A8K0QYJ5"/>